<dbReference type="InterPro" id="IPR001279">
    <property type="entry name" value="Metallo-B-lactamas"/>
</dbReference>
<dbReference type="STRING" id="1271860.SAMN05216174_109152"/>
<dbReference type="OrthoDB" id="3196337at2"/>
<dbReference type="RefSeq" id="WP_091452841.1">
    <property type="nucleotide sequence ID" value="NZ_FMZZ01000009.1"/>
</dbReference>
<dbReference type="SUPFAM" id="SSF56281">
    <property type="entry name" value="Metallo-hydrolase/oxidoreductase"/>
    <property type="match status" value="1"/>
</dbReference>
<dbReference type="CDD" id="cd07742">
    <property type="entry name" value="metallo-hydrolase-like_MBL-fold"/>
    <property type="match status" value="1"/>
</dbReference>
<evidence type="ECO:0000259" key="5">
    <source>
        <dbReference type="SMART" id="SM00849"/>
    </source>
</evidence>
<comment type="similarity">
    <text evidence="1">Belongs to the metallo-beta-lactamase superfamily.</text>
</comment>
<accession>A0A1G6THP2</accession>
<reference evidence="7" key="1">
    <citation type="submission" date="2016-10" db="EMBL/GenBank/DDBJ databases">
        <authorList>
            <person name="Varghese N."/>
            <person name="Submissions S."/>
        </authorList>
    </citation>
    <scope>NUCLEOTIDE SEQUENCE [LARGE SCALE GENOMIC DNA]</scope>
    <source>
        <strain evidence="7">IBRC-M 10403</strain>
    </source>
</reference>
<feature type="domain" description="Metallo-beta-lactamase" evidence="5">
    <location>
        <begin position="32"/>
        <end position="265"/>
    </location>
</feature>
<dbReference type="PANTHER" id="PTHR42978">
    <property type="entry name" value="QUORUM-QUENCHING LACTONASE YTNP-RELATED-RELATED"/>
    <property type="match status" value="1"/>
</dbReference>
<evidence type="ECO:0000256" key="2">
    <source>
        <dbReference type="ARBA" id="ARBA00022723"/>
    </source>
</evidence>
<dbReference type="Gene3D" id="3.60.15.10">
    <property type="entry name" value="Ribonuclease Z/Hydroxyacylglutathione hydrolase-like"/>
    <property type="match status" value="1"/>
</dbReference>
<dbReference type="GO" id="GO:0046872">
    <property type="term" value="F:metal ion binding"/>
    <property type="evidence" value="ECO:0007669"/>
    <property type="project" value="UniProtKB-KW"/>
</dbReference>
<evidence type="ECO:0000256" key="3">
    <source>
        <dbReference type="ARBA" id="ARBA00022801"/>
    </source>
</evidence>
<evidence type="ECO:0000313" key="6">
    <source>
        <dbReference type="EMBL" id="SDD28608.1"/>
    </source>
</evidence>
<evidence type="ECO:0000256" key="4">
    <source>
        <dbReference type="ARBA" id="ARBA00022833"/>
    </source>
</evidence>
<dbReference type="Proteomes" id="UP000199501">
    <property type="component" value="Unassembled WGS sequence"/>
</dbReference>
<protein>
    <submittedName>
        <fullName evidence="6">Glyoxylase, beta-lactamase superfamily II</fullName>
    </submittedName>
</protein>
<sequence length="276" mass="30447">MRVTHLDCGPMRPPGGRLLDGKPGVFRSAEFVCHVLLIESEDGLVLVDTGFGLSDLANPPGSLPPLFAKMIRPIPDPDNAAISRITALGYDPSDVRHIILTHLDLDHAGGLPDFPDARVHVYAPEHQAAMTRKSRAERDRYRPAQWAHGPKWEIHTPQEGGDEWFGFNAVRTLTGLPEDFLLVPLPGHTQGHTGIAVRTETGWLLHAGDAYFTHTEMNQPPSCPPLLRAFESQAQMNAQARHTNQNRLRDLVKTHSPEVTVFSAHDATELARLTTS</sequence>
<dbReference type="AlphaFoldDB" id="A0A1G6THP2"/>
<dbReference type="Pfam" id="PF00753">
    <property type="entry name" value="Lactamase_B"/>
    <property type="match status" value="1"/>
</dbReference>
<dbReference type="SMART" id="SM00849">
    <property type="entry name" value="Lactamase_B"/>
    <property type="match status" value="1"/>
</dbReference>
<dbReference type="InterPro" id="IPR036866">
    <property type="entry name" value="RibonucZ/Hydroxyglut_hydro"/>
</dbReference>
<name>A0A1G6THP2_9PSEU</name>
<evidence type="ECO:0000256" key="1">
    <source>
        <dbReference type="ARBA" id="ARBA00007749"/>
    </source>
</evidence>
<dbReference type="EMBL" id="FMZZ01000009">
    <property type="protein sequence ID" value="SDD28608.1"/>
    <property type="molecule type" value="Genomic_DNA"/>
</dbReference>
<keyword evidence="3" id="KW-0378">Hydrolase</keyword>
<dbReference type="InterPro" id="IPR051013">
    <property type="entry name" value="MBL_superfamily_lactonases"/>
</dbReference>
<dbReference type="PANTHER" id="PTHR42978:SF3">
    <property type="entry name" value="BLR3078 PROTEIN"/>
    <property type="match status" value="1"/>
</dbReference>
<evidence type="ECO:0000313" key="7">
    <source>
        <dbReference type="Proteomes" id="UP000199501"/>
    </source>
</evidence>
<gene>
    <name evidence="6" type="ORF">SAMN05216174_109152</name>
</gene>
<keyword evidence="2" id="KW-0479">Metal-binding</keyword>
<keyword evidence="7" id="KW-1185">Reference proteome</keyword>
<proteinExistence type="inferred from homology"/>
<keyword evidence="4" id="KW-0862">Zinc</keyword>
<dbReference type="GO" id="GO:0016787">
    <property type="term" value="F:hydrolase activity"/>
    <property type="evidence" value="ECO:0007669"/>
    <property type="project" value="UniProtKB-KW"/>
</dbReference>
<organism evidence="6 7">
    <name type="scientific">Actinokineospora iranica</name>
    <dbReference type="NCBI Taxonomy" id="1271860"/>
    <lineage>
        <taxon>Bacteria</taxon>
        <taxon>Bacillati</taxon>
        <taxon>Actinomycetota</taxon>
        <taxon>Actinomycetes</taxon>
        <taxon>Pseudonocardiales</taxon>
        <taxon>Pseudonocardiaceae</taxon>
        <taxon>Actinokineospora</taxon>
    </lineage>
</organism>